<gene>
    <name evidence="5" type="primary">CT030_0</name>
    <name evidence="4" type="synonym">CT030_1</name>
    <name evidence="3" type="synonym">CT030_2</name>
    <name evidence="6" type="synonym">CT030_3</name>
    <name evidence="3" type="ORF">c2_g1_i2</name>
    <name evidence="5" type="ORF">c2_g1_i3</name>
    <name evidence="6" type="ORF">c2_g1_i4</name>
    <name evidence="4" type="ORF">c2_g1_i5</name>
</gene>
<reference evidence="5" key="1">
    <citation type="submission" date="2015-06" db="EMBL/GenBank/DDBJ databases">
        <authorList>
            <person name="Hoefler B.C."/>
            <person name="Straight P.D."/>
        </authorList>
    </citation>
    <scope>NUCLEOTIDE SEQUENCE</scope>
</reference>
<dbReference type="GeneID" id="108973796"/>
<feature type="region of interest" description="Disordered" evidence="1">
    <location>
        <begin position="1"/>
        <end position="25"/>
    </location>
</feature>
<name>A0A0K8UXZ5_BACLA</name>
<keyword evidence="2" id="KW-0472">Membrane</keyword>
<dbReference type="InterPro" id="IPR044234">
    <property type="entry name" value="TMEM230"/>
</dbReference>
<keyword evidence="2" id="KW-1133">Transmembrane helix</keyword>
<sequence length="123" mass="13884">MPAIRRRHGSYGSIHDSESEGGRDDVDSLNYEFQDGELFFGSDQKLPWKTIFFVMFFLIVGTVCLTTAGLIFTEVIDQTYVDRASPLLILGSLMIIPGGYYGYILMSILAKREGFSWDDIPEI</sequence>
<keyword evidence="2 5" id="KW-0812">Transmembrane</keyword>
<proteinExistence type="predicted"/>
<evidence type="ECO:0000313" key="4">
    <source>
        <dbReference type="EMBL" id="JAI29769.1"/>
    </source>
</evidence>
<dbReference type="EMBL" id="GDHF01015878">
    <property type="protein sequence ID" value="JAI36436.1"/>
    <property type="molecule type" value="Transcribed_RNA"/>
</dbReference>
<dbReference type="OrthoDB" id="5597044at2759"/>
<accession>A0A0K8UXZ5</accession>
<dbReference type="GO" id="GO:0012505">
    <property type="term" value="C:endomembrane system"/>
    <property type="evidence" value="ECO:0007669"/>
    <property type="project" value="TreeGrafter"/>
</dbReference>
<dbReference type="AlphaFoldDB" id="A0A0K8UXZ5"/>
<protein>
    <submittedName>
        <fullName evidence="5">UPF0414 transmembrane protein C20orf30</fullName>
    </submittedName>
</protein>
<evidence type="ECO:0000256" key="1">
    <source>
        <dbReference type="SAM" id="MobiDB-lite"/>
    </source>
</evidence>
<dbReference type="PANTHER" id="PTHR15664:SF6">
    <property type="entry name" value="TRANSMEMBRANE PROTEIN 230"/>
    <property type="match status" value="1"/>
</dbReference>
<feature type="transmembrane region" description="Helical" evidence="2">
    <location>
        <begin position="84"/>
        <end position="103"/>
    </location>
</feature>
<evidence type="ECO:0000313" key="5">
    <source>
        <dbReference type="EMBL" id="JAI31403.1"/>
    </source>
</evidence>
<dbReference type="EMBL" id="GDHF01027838">
    <property type="protein sequence ID" value="JAI24476.1"/>
    <property type="molecule type" value="Transcribed_RNA"/>
</dbReference>
<dbReference type="PANTHER" id="PTHR15664">
    <property type="entry name" value="C20ORF30 PROTEIN"/>
    <property type="match status" value="1"/>
</dbReference>
<dbReference type="EMBL" id="GDHF01020911">
    <property type="protein sequence ID" value="JAI31403.1"/>
    <property type="molecule type" value="Transcribed_RNA"/>
</dbReference>
<dbReference type="EMBL" id="GDHF01022545">
    <property type="protein sequence ID" value="JAI29769.1"/>
    <property type="molecule type" value="Transcribed_RNA"/>
</dbReference>
<feature type="compositionally biased region" description="Basic and acidic residues" evidence="1">
    <location>
        <begin position="15"/>
        <end position="25"/>
    </location>
</feature>
<feature type="transmembrane region" description="Helical" evidence="2">
    <location>
        <begin position="51"/>
        <end position="72"/>
    </location>
</feature>
<evidence type="ECO:0000313" key="3">
    <source>
        <dbReference type="EMBL" id="JAI24476.1"/>
    </source>
</evidence>
<evidence type="ECO:0000313" key="6">
    <source>
        <dbReference type="EMBL" id="JAI36436.1"/>
    </source>
</evidence>
<organism evidence="5">
    <name type="scientific">Bactrocera latifrons</name>
    <name type="common">Malaysian fruit fly</name>
    <name type="synonym">Chaetodacus latifrons</name>
    <dbReference type="NCBI Taxonomy" id="174628"/>
    <lineage>
        <taxon>Eukaryota</taxon>
        <taxon>Metazoa</taxon>
        <taxon>Ecdysozoa</taxon>
        <taxon>Arthropoda</taxon>
        <taxon>Hexapoda</taxon>
        <taxon>Insecta</taxon>
        <taxon>Pterygota</taxon>
        <taxon>Neoptera</taxon>
        <taxon>Endopterygota</taxon>
        <taxon>Diptera</taxon>
        <taxon>Brachycera</taxon>
        <taxon>Muscomorpha</taxon>
        <taxon>Tephritoidea</taxon>
        <taxon>Tephritidae</taxon>
        <taxon>Bactrocera</taxon>
        <taxon>Bactrocera</taxon>
    </lineage>
</organism>
<evidence type="ECO:0000256" key="2">
    <source>
        <dbReference type="SAM" id="Phobius"/>
    </source>
</evidence>